<keyword evidence="2" id="KW-1185">Reference proteome</keyword>
<dbReference type="AlphaFoldDB" id="A0A448WA63"/>
<dbReference type="Proteomes" id="UP000784294">
    <property type="component" value="Unassembled WGS sequence"/>
</dbReference>
<name>A0A448WA63_9PLAT</name>
<reference evidence="1" key="1">
    <citation type="submission" date="2018-11" db="EMBL/GenBank/DDBJ databases">
        <authorList>
            <consortium name="Pathogen Informatics"/>
        </authorList>
    </citation>
    <scope>NUCLEOTIDE SEQUENCE</scope>
</reference>
<evidence type="ECO:0000313" key="1">
    <source>
        <dbReference type="EMBL" id="VEL06788.1"/>
    </source>
</evidence>
<evidence type="ECO:0008006" key="3">
    <source>
        <dbReference type="Google" id="ProtNLM"/>
    </source>
</evidence>
<comment type="caution">
    <text evidence="1">The sequence shown here is derived from an EMBL/GenBank/DDBJ whole genome shotgun (WGS) entry which is preliminary data.</text>
</comment>
<gene>
    <name evidence="1" type="ORF">PXEA_LOCUS228</name>
</gene>
<organism evidence="1 2">
    <name type="scientific">Protopolystoma xenopodis</name>
    <dbReference type="NCBI Taxonomy" id="117903"/>
    <lineage>
        <taxon>Eukaryota</taxon>
        <taxon>Metazoa</taxon>
        <taxon>Spiralia</taxon>
        <taxon>Lophotrochozoa</taxon>
        <taxon>Platyhelminthes</taxon>
        <taxon>Monogenea</taxon>
        <taxon>Polyopisthocotylea</taxon>
        <taxon>Polystomatidea</taxon>
        <taxon>Polystomatidae</taxon>
        <taxon>Protopolystoma</taxon>
    </lineage>
</organism>
<proteinExistence type="predicted"/>
<evidence type="ECO:0000313" key="2">
    <source>
        <dbReference type="Proteomes" id="UP000784294"/>
    </source>
</evidence>
<sequence>MQIFKRNLDIDFTTACLLCVFKHHAELLVHPMTTSQQNSGDDVGLHDLFDDQDVSTSCITSESGFNALELNSSSVNSQLCPTYFLVEKVMQSKASAQMKLSHQLNSAISLLDLIRHPTSMLHF</sequence>
<protein>
    <recommendedName>
        <fullName evidence="3">Small-subunit processome Utp21 domain-containing protein</fullName>
    </recommendedName>
</protein>
<dbReference type="EMBL" id="CAAALY010000397">
    <property type="protein sequence ID" value="VEL06788.1"/>
    <property type="molecule type" value="Genomic_DNA"/>
</dbReference>
<accession>A0A448WA63</accession>
<dbReference type="OrthoDB" id="10250769at2759"/>